<evidence type="ECO:0000256" key="1">
    <source>
        <dbReference type="SAM" id="Phobius"/>
    </source>
</evidence>
<protein>
    <recommendedName>
        <fullName evidence="2">DUF6534 domain-containing protein</fullName>
    </recommendedName>
</protein>
<feature type="transmembrane region" description="Helical" evidence="1">
    <location>
        <begin position="151"/>
        <end position="173"/>
    </location>
</feature>
<sequence length="272" mass="29668">MTLAEASQLNIAALTGPYILGGLLSYGLFGILIVQIFYILALFDLGVTIMWTVFMWQLFADNWGQLSVLSARGGISSTAAAIPLLSGIGIHGAQIGATHFSEMDAEVSTWLGGSTVCDFLITSVLVFKLFSHGRRSISPVTRSMLFRLITLTVETGLVTALTALSELLLFIIFRTNNLHFIPLLMLSKMYSNCLLATLNARVVIHPETGDTQHPLWIDLDQHRTFFGSISSSLPPQVHVDRSVHRDHDIELQIVLSPGTFPDDKASISATGP</sequence>
<keyword evidence="1" id="KW-0472">Membrane</keyword>
<dbReference type="EMBL" id="JANVFT010000088">
    <property type="protein sequence ID" value="KAJ4471176.1"/>
    <property type="molecule type" value="Genomic_DNA"/>
</dbReference>
<feature type="domain" description="DUF6534" evidence="2">
    <location>
        <begin position="114"/>
        <end position="201"/>
    </location>
</feature>
<evidence type="ECO:0000313" key="3">
    <source>
        <dbReference type="EMBL" id="KAJ4471176.1"/>
    </source>
</evidence>
<accession>A0ABQ8V459</accession>
<keyword evidence="4" id="KW-1185">Reference proteome</keyword>
<dbReference type="PANTHER" id="PTHR40465:SF1">
    <property type="entry name" value="DUF6534 DOMAIN-CONTAINING PROTEIN"/>
    <property type="match status" value="1"/>
</dbReference>
<organism evidence="3 4">
    <name type="scientific">Lentinula lateritia</name>
    <dbReference type="NCBI Taxonomy" id="40482"/>
    <lineage>
        <taxon>Eukaryota</taxon>
        <taxon>Fungi</taxon>
        <taxon>Dikarya</taxon>
        <taxon>Basidiomycota</taxon>
        <taxon>Agaricomycotina</taxon>
        <taxon>Agaricomycetes</taxon>
        <taxon>Agaricomycetidae</taxon>
        <taxon>Agaricales</taxon>
        <taxon>Marasmiineae</taxon>
        <taxon>Omphalotaceae</taxon>
        <taxon>Lentinula</taxon>
    </lineage>
</organism>
<gene>
    <name evidence="3" type="ORF">C8R41DRAFT_969098</name>
</gene>
<feature type="transmembrane region" description="Helical" evidence="1">
    <location>
        <begin position="6"/>
        <end position="29"/>
    </location>
</feature>
<name>A0ABQ8V459_9AGAR</name>
<keyword evidence="1" id="KW-1133">Transmembrane helix</keyword>
<proteinExistence type="predicted"/>
<dbReference type="Proteomes" id="UP001150217">
    <property type="component" value="Unassembled WGS sequence"/>
</dbReference>
<evidence type="ECO:0000259" key="2">
    <source>
        <dbReference type="Pfam" id="PF20152"/>
    </source>
</evidence>
<evidence type="ECO:0000313" key="4">
    <source>
        <dbReference type="Proteomes" id="UP001150217"/>
    </source>
</evidence>
<feature type="transmembrane region" description="Helical" evidence="1">
    <location>
        <begin position="110"/>
        <end position="130"/>
    </location>
</feature>
<comment type="caution">
    <text evidence="3">The sequence shown here is derived from an EMBL/GenBank/DDBJ whole genome shotgun (WGS) entry which is preliminary data.</text>
</comment>
<dbReference type="PANTHER" id="PTHR40465">
    <property type="entry name" value="CHROMOSOME 1, WHOLE GENOME SHOTGUN SEQUENCE"/>
    <property type="match status" value="1"/>
</dbReference>
<dbReference type="InterPro" id="IPR045339">
    <property type="entry name" value="DUF6534"/>
</dbReference>
<feature type="transmembrane region" description="Helical" evidence="1">
    <location>
        <begin position="36"/>
        <end position="59"/>
    </location>
</feature>
<reference evidence="3" key="1">
    <citation type="submission" date="2022-08" db="EMBL/GenBank/DDBJ databases">
        <title>A Global Phylogenomic Analysis of the Shiitake Genus Lentinula.</title>
        <authorList>
            <consortium name="DOE Joint Genome Institute"/>
            <person name="Sierra-Patev S."/>
            <person name="Min B."/>
            <person name="Naranjo-Ortiz M."/>
            <person name="Looney B."/>
            <person name="Konkel Z."/>
            <person name="Slot J.C."/>
            <person name="Sakamoto Y."/>
            <person name="Steenwyk J.L."/>
            <person name="Rokas A."/>
            <person name="Carro J."/>
            <person name="Camarero S."/>
            <person name="Ferreira P."/>
            <person name="Molpeceres G."/>
            <person name="Ruiz-Duenas F.J."/>
            <person name="Serrano A."/>
            <person name="Henrissat B."/>
            <person name="Drula E."/>
            <person name="Hughes K.W."/>
            <person name="Mata J.L."/>
            <person name="Ishikawa N.K."/>
            <person name="Vargas-Isla R."/>
            <person name="Ushijima S."/>
            <person name="Smith C.A."/>
            <person name="Ahrendt S."/>
            <person name="Andreopoulos W."/>
            <person name="He G."/>
            <person name="Labutti K."/>
            <person name="Lipzen A."/>
            <person name="Ng V."/>
            <person name="Riley R."/>
            <person name="Sandor L."/>
            <person name="Barry K."/>
            <person name="Martinez A.T."/>
            <person name="Xiao Y."/>
            <person name="Gibbons J.G."/>
            <person name="Terashima K."/>
            <person name="Grigoriev I.V."/>
            <person name="Hibbett D.S."/>
        </authorList>
    </citation>
    <scope>NUCLEOTIDE SEQUENCE</scope>
    <source>
        <strain evidence="3">RHP3577 ss4</strain>
    </source>
</reference>
<keyword evidence="1" id="KW-0812">Transmembrane</keyword>
<dbReference type="Pfam" id="PF20152">
    <property type="entry name" value="DUF6534"/>
    <property type="match status" value="1"/>
</dbReference>